<evidence type="ECO:0000256" key="6">
    <source>
        <dbReference type="SAM" id="MobiDB-lite"/>
    </source>
</evidence>
<feature type="compositionally biased region" description="Basic and acidic residues" evidence="6">
    <location>
        <begin position="420"/>
        <end position="430"/>
    </location>
</feature>
<accession>A0A8T0D420</accession>
<dbReference type="GO" id="GO:0000978">
    <property type="term" value="F:RNA polymerase II cis-regulatory region sequence-specific DNA binding"/>
    <property type="evidence" value="ECO:0007669"/>
    <property type="project" value="InterPro"/>
</dbReference>
<proteinExistence type="predicted"/>
<feature type="compositionally biased region" description="Basic and acidic residues" evidence="6">
    <location>
        <begin position="192"/>
        <end position="203"/>
    </location>
</feature>
<comment type="subcellular location">
    <subcellularLocation>
        <location evidence="5">Nucleus</location>
    </subcellularLocation>
</comment>
<dbReference type="InterPro" id="IPR008967">
    <property type="entry name" value="p53-like_TF_DNA-bd_sf"/>
</dbReference>
<feature type="domain" description="T-box" evidence="7">
    <location>
        <begin position="1"/>
        <end position="84"/>
    </location>
</feature>
<evidence type="ECO:0000313" key="9">
    <source>
        <dbReference type="Proteomes" id="UP000699462"/>
    </source>
</evidence>
<dbReference type="PANTHER" id="PTHR11267">
    <property type="entry name" value="T-BOX PROTEIN-RELATED"/>
    <property type="match status" value="1"/>
</dbReference>
<reference evidence="8 9" key="1">
    <citation type="submission" date="2019-07" db="EMBL/GenBank/DDBJ databases">
        <title>Annotation for the trematode Paragonimus westermani.</title>
        <authorList>
            <person name="Choi Y.-J."/>
        </authorList>
    </citation>
    <scope>NUCLEOTIDE SEQUENCE [LARGE SCALE GENOMIC DNA]</scope>
    <source>
        <strain evidence="8">180907_Pwestermani</strain>
    </source>
</reference>
<feature type="compositionally biased region" description="Basic and acidic residues" evidence="6">
    <location>
        <begin position="445"/>
        <end position="454"/>
    </location>
</feature>
<evidence type="ECO:0000259" key="7">
    <source>
        <dbReference type="PROSITE" id="PS50252"/>
    </source>
</evidence>
<dbReference type="Pfam" id="PF00907">
    <property type="entry name" value="T-box"/>
    <property type="match status" value="1"/>
</dbReference>
<feature type="region of interest" description="Disordered" evidence="6">
    <location>
        <begin position="354"/>
        <end position="454"/>
    </location>
</feature>
<dbReference type="Proteomes" id="UP000699462">
    <property type="component" value="Unassembled WGS sequence"/>
</dbReference>
<dbReference type="SMART" id="SM00425">
    <property type="entry name" value="TBOX"/>
    <property type="match status" value="1"/>
</dbReference>
<keyword evidence="2 5" id="KW-0238">DNA-binding</keyword>
<feature type="compositionally biased region" description="Polar residues" evidence="6">
    <location>
        <begin position="378"/>
        <end position="387"/>
    </location>
</feature>
<keyword evidence="1" id="KW-0805">Transcription regulation</keyword>
<keyword evidence="9" id="KW-1185">Reference proteome</keyword>
<name>A0A8T0D420_9TREM</name>
<dbReference type="InterPro" id="IPR036960">
    <property type="entry name" value="T-box_sf"/>
</dbReference>
<dbReference type="InterPro" id="IPR001699">
    <property type="entry name" value="TF_T-box"/>
</dbReference>
<feature type="compositionally biased region" description="Polar residues" evidence="6">
    <location>
        <begin position="172"/>
        <end position="183"/>
    </location>
</feature>
<feature type="compositionally biased region" description="Polar residues" evidence="6">
    <location>
        <begin position="205"/>
        <end position="220"/>
    </location>
</feature>
<dbReference type="EMBL" id="JTDF01021534">
    <property type="protein sequence ID" value="KAF8561724.1"/>
    <property type="molecule type" value="Genomic_DNA"/>
</dbReference>
<dbReference type="GO" id="GO:0045893">
    <property type="term" value="P:positive regulation of DNA-templated transcription"/>
    <property type="evidence" value="ECO:0007669"/>
    <property type="project" value="InterPro"/>
</dbReference>
<feature type="compositionally biased region" description="Polar residues" evidence="6">
    <location>
        <begin position="397"/>
        <end position="414"/>
    </location>
</feature>
<dbReference type="PROSITE" id="PS50252">
    <property type="entry name" value="TBOX_3"/>
    <property type="match status" value="1"/>
</dbReference>
<dbReference type="GO" id="GO:0001708">
    <property type="term" value="P:cell fate specification"/>
    <property type="evidence" value="ECO:0007669"/>
    <property type="project" value="TreeGrafter"/>
</dbReference>
<protein>
    <recommendedName>
        <fullName evidence="7">T-box domain-containing protein</fullName>
    </recommendedName>
</protein>
<dbReference type="AlphaFoldDB" id="A0A8T0D420"/>
<dbReference type="SUPFAM" id="SSF49417">
    <property type="entry name" value="p53-like transcription factors"/>
    <property type="match status" value="1"/>
</dbReference>
<evidence type="ECO:0000313" key="8">
    <source>
        <dbReference type="EMBL" id="KAF8561724.1"/>
    </source>
</evidence>
<dbReference type="OrthoDB" id="7442607at2759"/>
<dbReference type="GO" id="GO:0000981">
    <property type="term" value="F:DNA-binding transcription factor activity, RNA polymerase II-specific"/>
    <property type="evidence" value="ECO:0007669"/>
    <property type="project" value="TreeGrafter"/>
</dbReference>
<dbReference type="Gene3D" id="2.60.40.820">
    <property type="entry name" value="Transcription factor, T-box"/>
    <property type="match status" value="1"/>
</dbReference>
<dbReference type="GO" id="GO:0005634">
    <property type="term" value="C:nucleus"/>
    <property type="evidence" value="ECO:0007669"/>
    <property type="project" value="UniProtKB-SubCell"/>
</dbReference>
<sequence>MTSEHLRLRIIAPRIHEQAVLNSMHKYIPRFHVIRADHVTKINLCDLITFVFDETEFIAVTAYQNERITQLKINHNPFAKGFRDNGTGRREKKRQRAQFTARVNSVDYPGDLNESPIPKSIPSKQFPGEVSLSLCNNPRTVVSQERTIITSGLPVAGPLSVQVADFPRSDGPSLTRNHNQIPPFSQFPPLDSVRDPNETDRMCHSQLSTGRTWSPNSDNTERPTLQFNTRTQHTVHHCPNAGGSSALNLPFWRKPLPPRSSPIEVPSTFDINQGGCLGFTTFKANTNFVKNLSPPHGMSPYDTIWNSLKNALSPKAAASVLATISALCETAPISWNGFRREDNGYCHDEITHFKGDLSDSAGPTPPSSGTDSMDWKLQNPTVVSASSPDYPEKRGGNQLNLETPLNRPTHTQQIGHKRPISSDHSADTHSPKKSFSISCLLSSDKTLETTDMKR</sequence>
<organism evidence="8 9">
    <name type="scientific">Paragonimus westermani</name>
    <dbReference type="NCBI Taxonomy" id="34504"/>
    <lineage>
        <taxon>Eukaryota</taxon>
        <taxon>Metazoa</taxon>
        <taxon>Spiralia</taxon>
        <taxon>Lophotrochozoa</taxon>
        <taxon>Platyhelminthes</taxon>
        <taxon>Trematoda</taxon>
        <taxon>Digenea</taxon>
        <taxon>Plagiorchiida</taxon>
        <taxon>Troglotremata</taxon>
        <taxon>Troglotrematidae</taxon>
        <taxon>Paragonimus</taxon>
    </lineage>
</organism>
<feature type="region of interest" description="Disordered" evidence="6">
    <location>
        <begin position="170"/>
        <end position="220"/>
    </location>
</feature>
<feature type="compositionally biased region" description="Polar residues" evidence="6">
    <location>
        <begin position="433"/>
        <end position="444"/>
    </location>
</feature>
<dbReference type="GO" id="GO:0000785">
    <property type="term" value="C:chromatin"/>
    <property type="evidence" value="ECO:0007669"/>
    <property type="project" value="TreeGrafter"/>
</dbReference>
<evidence type="ECO:0000256" key="2">
    <source>
        <dbReference type="ARBA" id="ARBA00023125"/>
    </source>
</evidence>
<keyword evidence="3" id="KW-0804">Transcription</keyword>
<comment type="caution">
    <text evidence="5">Lacks conserved residue(s) required for the propagation of feature annotation.</text>
</comment>
<gene>
    <name evidence="8" type="ORF">P879_01637</name>
</gene>
<evidence type="ECO:0000256" key="1">
    <source>
        <dbReference type="ARBA" id="ARBA00023015"/>
    </source>
</evidence>
<comment type="caution">
    <text evidence="8">The sequence shown here is derived from an EMBL/GenBank/DDBJ whole genome shotgun (WGS) entry which is preliminary data.</text>
</comment>
<dbReference type="PRINTS" id="PR00937">
    <property type="entry name" value="TBOX"/>
</dbReference>
<dbReference type="PANTHER" id="PTHR11267:SF204">
    <property type="entry name" value="SPADETAIL"/>
    <property type="match status" value="1"/>
</dbReference>
<evidence type="ECO:0000256" key="4">
    <source>
        <dbReference type="ARBA" id="ARBA00023242"/>
    </source>
</evidence>
<evidence type="ECO:0000256" key="3">
    <source>
        <dbReference type="ARBA" id="ARBA00023163"/>
    </source>
</evidence>
<evidence type="ECO:0000256" key="5">
    <source>
        <dbReference type="PROSITE-ProRule" id="PRU00201"/>
    </source>
</evidence>
<dbReference type="InterPro" id="IPR046360">
    <property type="entry name" value="T-box_DNA-bd"/>
</dbReference>
<keyword evidence="4 5" id="KW-0539">Nucleus</keyword>